<dbReference type="InterPro" id="IPR054722">
    <property type="entry name" value="PolX-like_BBD"/>
</dbReference>
<accession>A0A151SZC8</accession>
<evidence type="ECO:0000313" key="4">
    <source>
        <dbReference type="Proteomes" id="UP000075243"/>
    </source>
</evidence>
<dbReference type="Proteomes" id="UP000075243">
    <property type="component" value="Chromosome 10"/>
</dbReference>
<dbReference type="Gramene" id="C.cajan_15172.t">
    <property type="protein sequence ID" value="C.cajan_15172.t"/>
    <property type="gene ID" value="C.cajan_15172"/>
</dbReference>
<dbReference type="Pfam" id="PF13976">
    <property type="entry name" value="gag_pre-integrs"/>
    <property type="match status" value="1"/>
</dbReference>
<keyword evidence="4" id="KW-1185">Reference proteome</keyword>
<sequence>MFLVKSLSQTRWECRIESIKAIKFRVPKIRDELFQLSKTSEDSKIKSEAMCLETYEMENFEFCSNHMTGDKGKFLSMSEYKGERVVVTAKNSKMPISHIEKAVIVPRFSPHQVEVDNVYHVLGIKKNLLSVSQLTASGNYVVFGPKDVGVYRRFKPICPAIVKGRRLEFVYAMSAQEAYINKARKNETADLWHTRLGHVSYNRLKAMMKQSMLKGLPNLEMRENVVCWESSRASI</sequence>
<evidence type="ECO:0000313" key="3">
    <source>
        <dbReference type="EMBL" id="KYP60162.1"/>
    </source>
</evidence>
<dbReference type="EMBL" id="CM003612">
    <property type="protein sequence ID" value="KYP60162.1"/>
    <property type="molecule type" value="Genomic_DNA"/>
</dbReference>
<feature type="domain" description="Retrovirus-related Pol polyprotein from transposon TNT 1-94-like beta-barrel" evidence="2">
    <location>
        <begin position="63"/>
        <end position="138"/>
    </location>
</feature>
<reference evidence="3 4" key="1">
    <citation type="journal article" date="2012" name="Nat. Biotechnol.">
        <title>Draft genome sequence of pigeonpea (Cajanus cajan), an orphan legume crop of resource-poor farmers.</title>
        <authorList>
            <person name="Varshney R.K."/>
            <person name="Chen W."/>
            <person name="Li Y."/>
            <person name="Bharti A.K."/>
            <person name="Saxena R.K."/>
            <person name="Schlueter J.A."/>
            <person name="Donoghue M.T."/>
            <person name="Azam S."/>
            <person name="Fan G."/>
            <person name="Whaley A.M."/>
            <person name="Farmer A.D."/>
            <person name="Sheridan J."/>
            <person name="Iwata A."/>
            <person name="Tuteja R."/>
            <person name="Penmetsa R.V."/>
            <person name="Wu W."/>
            <person name="Upadhyaya H.D."/>
            <person name="Yang S.P."/>
            <person name="Shah T."/>
            <person name="Saxena K.B."/>
            <person name="Michael T."/>
            <person name="McCombie W.R."/>
            <person name="Yang B."/>
            <person name="Zhang G."/>
            <person name="Yang H."/>
            <person name="Wang J."/>
            <person name="Spillane C."/>
            <person name="Cook D.R."/>
            <person name="May G.D."/>
            <person name="Xu X."/>
            <person name="Jackson S.A."/>
        </authorList>
    </citation>
    <scope>NUCLEOTIDE SEQUENCE [LARGE SCALE GENOMIC DNA]</scope>
    <source>
        <strain evidence="4">cv. Asha</strain>
    </source>
</reference>
<evidence type="ECO:0000259" key="2">
    <source>
        <dbReference type="Pfam" id="PF22936"/>
    </source>
</evidence>
<gene>
    <name evidence="3" type="ORF">KK1_015610</name>
</gene>
<name>A0A151SZC8_CAJCA</name>
<dbReference type="InterPro" id="IPR025724">
    <property type="entry name" value="GAG-pre-integrase_dom"/>
</dbReference>
<proteinExistence type="predicted"/>
<dbReference type="AlphaFoldDB" id="A0A151SZC8"/>
<dbReference type="Pfam" id="PF22936">
    <property type="entry name" value="Pol_BBD"/>
    <property type="match status" value="1"/>
</dbReference>
<feature type="domain" description="GAG-pre-integrase" evidence="1">
    <location>
        <begin position="178"/>
        <end position="220"/>
    </location>
</feature>
<evidence type="ECO:0000259" key="1">
    <source>
        <dbReference type="Pfam" id="PF13976"/>
    </source>
</evidence>
<organism evidence="3 4">
    <name type="scientific">Cajanus cajan</name>
    <name type="common">Pigeon pea</name>
    <name type="synonym">Cajanus indicus</name>
    <dbReference type="NCBI Taxonomy" id="3821"/>
    <lineage>
        <taxon>Eukaryota</taxon>
        <taxon>Viridiplantae</taxon>
        <taxon>Streptophyta</taxon>
        <taxon>Embryophyta</taxon>
        <taxon>Tracheophyta</taxon>
        <taxon>Spermatophyta</taxon>
        <taxon>Magnoliopsida</taxon>
        <taxon>eudicotyledons</taxon>
        <taxon>Gunneridae</taxon>
        <taxon>Pentapetalae</taxon>
        <taxon>rosids</taxon>
        <taxon>fabids</taxon>
        <taxon>Fabales</taxon>
        <taxon>Fabaceae</taxon>
        <taxon>Papilionoideae</taxon>
        <taxon>50 kb inversion clade</taxon>
        <taxon>NPAAA clade</taxon>
        <taxon>indigoferoid/millettioid clade</taxon>
        <taxon>Phaseoleae</taxon>
        <taxon>Cajanus</taxon>
    </lineage>
</organism>
<protein>
    <submittedName>
        <fullName evidence="3">Uncharacterized protein</fullName>
    </submittedName>
</protein>